<dbReference type="Proteomes" id="UP000578688">
    <property type="component" value="Unassembled WGS sequence"/>
</dbReference>
<protein>
    <submittedName>
        <fullName evidence="1">Uncharacterized protein</fullName>
    </submittedName>
</protein>
<sequence>MTPPAYDAGRNLRPAGWIKLEQIVNKPLKNVGEAASARQKPARKRSVLWYMSIPSLF</sequence>
<keyword evidence="2" id="KW-1185">Reference proteome</keyword>
<proteinExistence type="predicted"/>
<reference evidence="1 2" key="1">
    <citation type="submission" date="2020-07" db="EMBL/GenBank/DDBJ databases">
        <title>Genomic analyses of the natural microbiome of Caenorhabditis elegans.</title>
        <authorList>
            <person name="Samuel B."/>
        </authorList>
    </citation>
    <scope>NUCLEOTIDE SEQUENCE [LARGE SCALE GENOMIC DNA]</scope>
    <source>
        <strain evidence="1 2">BIGb0408</strain>
    </source>
</reference>
<dbReference type="AlphaFoldDB" id="A0A7Y9XHS6"/>
<organism evidence="1 2">
    <name type="scientific">Phytopseudomonas flavescens</name>
    <dbReference type="NCBI Taxonomy" id="29435"/>
    <lineage>
        <taxon>Bacteria</taxon>
        <taxon>Pseudomonadati</taxon>
        <taxon>Pseudomonadota</taxon>
        <taxon>Gammaproteobacteria</taxon>
        <taxon>Pseudomonadales</taxon>
        <taxon>Pseudomonadaceae</taxon>
        <taxon>Phytopseudomonas</taxon>
    </lineage>
</organism>
<comment type="caution">
    <text evidence="1">The sequence shown here is derived from an EMBL/GenBank/DDBJ whole genome shotgun (WGS) entry which is preliminary data.</text>
</comment>
<dbReference type="EMBL" id="JACBYV010000001">
    <property type="protein sequence ID" value="NYH71625.1"/>
    <property type="molecule type" value="Genomic_DNA"/>
</dbReference>
<evidence type="ECO:0000313" key="1">
    <source>
        <dbReference type="EMBL" id="NYH71625.1"/>
    </source>
</evidence>
<name>A0A7Y9XHS6_9GAMM</name>
<accession>A0A7Y9XHS6</accession>
<evidence type="ECO:0000313" key="2">
    <source>
        <dbReference type="Proteomes" id="UP000578688"/>
    </source>
</evidence>
<gene>
    <name evidence="1" type="ORF">FHR27_000235</name>
</gene>